<evidence type="ECO:0000313" key="2">
    <source>
        <dbReference type="WBParaSite" id="GPUH_0002325401-mRNA-1"/>
    </source>
</evidence>
<reference evidence="2" key="1">
    <citation type="submission" date="2016-06" db="UniProtKB">
        <authorList>
            <consortium name="WormBaseParasite"/>
        </authorList>
    </citation>
    <scope>IDENTIFICATION</scope>
</reference>
<dbReference type="GO" id="GO:0005778">
    <property type="term" value="C:peroxisomal membrane"/>
    <property type="evidence" value="ECO:0007669"/>
    <property type="project" value="TreeGrafter"/>
</dbReference>
<dbReference type="SUPFAM" id="SSF52540">
    <property type="entry name" value="P-loop containing nucleoside triphosphate hydrolases"/>
    <property type="match status" value="1"/>
</dbReference>
<dbReference type="Pfam" id="PF00004">
    <property type="entry name" value="AAA"/>
    <property type="match status" value="1"/>
</dbReference>
<accession>A0A183EQI4</accession>
<dbReference type="GO" id="GO:0016558">
    <property type="term" value="P:protein import into peroxisome matrix"/>
    <property type="evidence" value="ECO:0007669"/>
    <property type="project" value="TreeGrafter"/>
</dbReference>
<dbReference type="PANTHER" id="PTHR23077">
    <property type="entry name" value="AAA-FAMILY ATPASE"/>
    <property type="match status" value="1"/>
</dbReference>
<protein>
    <submittedName>
        <fullName evidence="2">ATPase_AAA_core domain-containing protein</fullName>
    </submittedName>
</protein>
<dbReference type="GO" id="GO:0016887">
    <property type="term" value="F:ATP hydrolysis activity"/>
    <property type="evidence" value="ECO:0007669"/>
    <property type="project" value="InterPro"/>
</dbReference>
<dbReference type="GO" id="GO:0005829">
    <property type="term" value="C:cytosol"/>
    <property type="evidence" value="ECO:0007669"/>
    <property type="project" value="TreeGrafter"/>
</dbReference>
<dbReference type="InterPro" id="IPR003959">
    <property type="entry name" value="ATPase_AAA_core"/>
</dbReference>
<evidence type="ECO:0000259" key="1">
    <source>
        <dbReference type="Pfam" id="PF00004"/>
    </source>
</evidence>
<organism evidence="2">
    <name type="scientific">Gongylonema pulchrum</name>
    <dbReference type="NCBI Taxonomy" id="637853"/>
    <lineage>
        <taxon>Eukaryota</taxon>
        <taxon>Metazoa</taxon>
        <taxon>Ecdysozoa</taxon>
        <taxon>Nematoda</taxon>
        <taxon>Chromadorea</taxon>
        <taxon>Rhabditida</taxon>
        <taxon>Spirurina</taxon>
        <taxon>Spiruromorpha</taxon>
        <taxon>Spiruroidea</taxon>
        <taxon>Gongylonematidae</taxon>
        <taxon>Gongylonema</taxon>
    </lineage>
</organism>
<dbReference type="InterPro" id="IPR027417">
    <property type="entry name" value="P-loop_NTPase"/>
</dbReference>
<dbReference type="InterPro" id="IPR050168">
    <property type="entry name" value="AAA_ATPase_domain"/>
</dbReference>
<sequence length="191" mass="21528">LEKFCKQEASEICNMHYAAQVTEKCSIGDLKKLSLRIVLESRVKEANEICNMHYAAQVTEKCSIGDLKKLSLRIVLESRVKGHEQIEENDVHEALIDFHPSCSQIGNPINLVKSDLKWEDVGGLDDVKQILTEVFIWPTKYPTLFRNSSIRHGRGVLLHGPSGCGKTLISKVLAAQCNFNVIFVKVTYHCF</sequence>
<dbReference type="Gene3D" id="3.40.50.300">
    <property type="entry name" value="P-loop containing nucleotide triphosphate hydrolases"/>
    <property type="match status" value="1"/>
</dbReference>
<dbReference type="GO" id="GO:0005524">
    <property type="term" value="F:ATP binding"/>
    <property type="evidence" value="ECO:0007669"/>
    <property type="project" value="InterPro"/>
</dbReference>
<feature type="domain" description="ATPase AAA-type core" evidence="1">
    <location>
        <begin position="156"/>
        <end position="186"/>
    </location>
</feature>
<proteinExistence type="predicted"/>
<dbReference type="WBParaSite" id="GPUH_0002325401-mRNA-1">
    <property type="protein sequence ID" value="GPUH_0002325401-mRNA-1"/>
    <property type="gene ID" value="GPUH_0002325401"/>
</dbReference>
<dbReference type="PANTHER" id="PTHR23077:SF12">
    <property type="entry name" value="PEROXISOMAL ATPASE PEX1"/>
    <property type="match status" value="1"/>
</dbReference>
<dbReference type="AlphaFoldDB" id="A0A183EQI4"/>
<name>A0A183EQI4_9BILA</name>